<dbReference type="Proteomes" id="UP001165143">
    <property type="component" value="Unassembled WGS sequence"/>
</dbReference>
<dbReference type="Gene3D" id="3.30.420.10">
    <property type="entry name" value="Ribonuclease H-like superfamily/Ribonuclease H"/>
    <property type="match status" value="1"/>
</dbReference>
<comment type="function">
    <text evidence="1">Involved in the transposition of the insertion sequence.</text>
</comment>
<accession>A0A9W6USE7</accession>
<dbReference type="PANTHER" id="PTHR46889:SF4">
    <property type="entry name" value="TRANSPOSASE INSO FOR INSERTION SEQUENCE ELEMENT IS911B-RELATED"/>
    <property type="match status" value="1"/>
</dbReference>
<feature type="region of interest" description="Disordered" evidence="2">
    <location>
        <begin position="38"/>
        <end position="66"/>
    </location>
</feature>
<dbReference type="InterPro" id="IPR025948">
    <property type="entry name" value="HTH-like_dom"/>
</dbReference>
<proteinExistence type="predicted"/>
<evidence type="ECO:0000313" key="5">
    <source>
        <dbReference type="Proteomes" id="UP001165143"/>
    </source>
</evidence>
<dbReference type="Pfam" id="PF00665">
    <property type="entry name" value="rve"/>
    <property type="match status" value="1"/>
</dbReference>
<sequence length="192" mass="21292">MHEITVVHLAYGVPRVHAELQCHGRTVNHKRLERLMREHSMSGVTRRRRRSLTRPDRQARPAPDLTARDFTAARPGIRLVGDITYPPTGEGGLYLAYRLDLATREIVGWSVSDNHRADPVVNALHMAHGRGHLKPGCIAHGGSGSEYTSTQLRAKERQLGVRMSTGRIGSCYDCQSSRTGSRKDRVAPAEAV</sequence>
<evidence type="ECO:0000256" key="1">
    <source>
        <dbReference type="ARBA" id="ARBA00002286"/>
    </source>
</evidence>
<dbReference type="GO" id="GO:0003676">
    <property type="term" value="F:nucleic acid binding"/>
    <property type="evidence" value="ECO:0007669"/>
    <property type="project" value="InterPro"/>
</dbReference>
<evidence type="ECO:0000313" key="4">
    <source>
        <dbReference type="EMBL" id="GLW58513.1"/>
    </source>
</evidence>
<dbReference type="Pfam" id="PF13276">
    <property type="entry name" value="HTH_21"/>
    <property type="match status" value="1"/>
</dbReference>
<dbReference type="PANTHER" id="PTHR46889">
    <property type="entry name" value="TRANSPOSASE INSF FOR INSERTION SEQUENCE IS3B-RELATED"/>
    <property type="match status" value="1"/>
</dbReference>
<evidence type="ECO:0000259" key="3">
    <source>
        <dbReference type="PROSITE" id="PS50994"/>
    </source>
</evidence>
<dbReference type="GO" id="GO:0015074">
    <property type="term" value="P:DNA integration"/>
    <property type="evidence" value="ECO:0007669"/>
    <property type="project" value="InterPro"/>
</dbReference>
<dbReference type="AlphaFoldDB" id="A0A9W6USE7"/>
<dbReference type="InterPro" id="IPR036397">
    <property type="entry name" value="RNaseH_sf"/>
</dbReference>
<feature type="domain" description="Integrase catalytic" evidence="3">
    <location>
        <begin position="71"/>
        <end position="192"/>
    </location>
</feature>
<name>A0A9W6USE7_9ACTN</name>
<gene>
    <name evidence="4" type="ORF">Kpho01_65240</name>
</gene>
<protein>
    <recommendedName>
        <fullName evidence="3">Integrase catalytic domain-containing protein</fullName>
    </recommendedName>
</protein>
<dbReference type="InterPro" id="IPR001584">
    <property type="entry name" value="Integrase_cat-core"/>
</dbReference>
<dbReference type="InterPro" id="IPR050900">
    <property type="entry name" value="Transposase_IS3/IS150/IS904"/>
</dbReference>
<dbReference type="EMBL" id="BSRX01000053">
    <property type="protein sequence ID" value="GLW58513.1"/>
    <property type="molecule type" value="Genomic_DNA"/>
</dbReference>
<organism evidence="4 5">
    <name type="scientific">Kitasatospora phosalacinea</name>
    <dbReference type="NCBI Taxonomy" id="2065"/>
    <lineage>
        <taxon>Bacteria</taxon>
        <taxon>Bacillati</taxon>
        <taxon>Actinomycetota</taxon>
        <taxon>Actinomycetes</taxon>
        <taxon>Kitasatosporales</taxon>
        <taxon>Streptomycetaceae</taxon>
        <taxon>Kitasatospora</taxon>
    </lineage>
</organism>
<reference evidence="4" key="1">
    <citation type="submission" date="2023-02" db="EMBL/GenBank/DDBJ databases">
        <title>Kitasatospora phosalacinea NBRC 14362.</title>
        <authorList>
            <person name="Ichikawa N."/>
            <person name="Sato H."/>
            <person name="Tonouchi N."/>
        </authorList>
    </citation>
    <scope>NUCLEOTIDE SEQUENCE</scope>
    <source>
        <strain evidence="4">NBRC 14362</strain>
    </source>
</reference>
<dbReference type="InterPro" id="IPR012337">
    <property type="entry name" value="RNaseH-like_sf"/>
</dbReference>
<evidence type="ECO:0000256" key="2">
    <source>
        <dbReference type="SAM" id="MobiDB-lite"/>
    </source>
</evidence>
<comment type="caution">
    <text evidence="4">The sequence shown here is derived from an EMBL/GenBank/DDBJ whole genome shotgun (WGS) entry which is preliminary data.</text>
</comment>
<dbReference type="PROSITE" id="PS50994">
    <property type="entry name" value="INTEGRASE"/>
    <property type="match status" value="1"/>
</dbReference>
<dbReference type="SUPFAM" id="SSF53098">
    <property type="entry name" value="Ribonuclease H-like"/>
    <property type="match status" value="1"/>
</dbReference>